<dbReference type="PANTHER" id="PTHR45828:SF33">
    <property type="entry name" value="DOMON DOMAIN-CONTAINING PROTEIN"/>
    <property type="match status" value="1"/>
</dbReference>
<dbReference type="PANTHER" id="PTHR45828">
    <property type="entry name" value="CYTOCHROME B561/FERRIC REDUCTASE TRANSMEMBRANE"/>
    <property type="match status" value="1"/>
</dbReference>
<keyword evidence="1" id="KW-0732">Signal</keyword>
<dbReference type="AlphaFoldDB" id="A0A9P0QB69"/>
<dbReference type="InterPro" id="IPR002861">
    <property type="entry name" value="Reeler_dom"/>
</dbReference>
<comment type="caution">
    <text evidence="3">The sequence shown here is derived from an EMBL/GenBank/DDBJ whole genome shotgun (WGS) entry which is preliminary data.</text>
</comment>
<sequence length="198" mass="21867">MSPLMVSTLLLLGVSYAYAYSAGAPESVCEDMLPKHPVDAQKSKMPYKISVSKNQVKPGEPVEITISGKSFKGFFLQVRDDKGKPVGEFQIPDNDKYAKTVNCQNSKATYPQPVMMIREFYCSLWQRFVRGQSCSLHENDKDGGTHNAATHKNATDKKDFKLTWKAPGGAGKYTVYATVAEDGGTFWVKKPTEVISVA</sequence>
<keyword evidence="4" id="KW-1185">Reference proteome</keyword>
<dbReference type="PROSITE" id="PS51019">
    <property type="entry name" value="REELIN"/>
    <property type="match status" value="1"/>
</dbReference>
<proteinExistence type="predicted"/>
<feature type="signal peptide" evidence="1">
    <location>
        <begin position="1"/>
        <end position="19"/>
    </location>
</feature>
<feature type="chain" id="PRO_5040337552" description="Reelin domain-containing protein" evidence="1">
    <location>
        <begin position="20"/>
        <end position="198"/>
    </location>
</feature>
<dbReference type="CDD" id="cd08544">
    <property type="entry name" value="Reeler"/>
    <property type="match status" value="1"/>
</dbReference>
<name>A0A9P0QB69_ACAOB</name>
<dbReference type="OrthoDB" id="6418377at2759"/>
<dbReference type="InterPro" id="IPR042307">
    <property type="entry name" value="Reeler_sf"/>
</dbReference>
<organism evidence="3 4">
    <name type="scientific">Acanthoscelides obtectus</name>
    <name type="common">Bean weevil</name>
    <name type="synonym">Bruchus obtectus</name>
    <dbReference type="NCBI Taxonomy" id="200917"/>
    <lineage>
        <taxon>Eukaryota</taxon>
        <taxon>Metazoa</taxon>
        <taxon>Ecdysozoa</taxon>
        <taxon>Arthropoda</taxon>
        <taxon>Hexapoda</taxon>
        <taxon>Insecta</taxon>
        <taxon>Pterygota</taxon>
        <taxon>Neoptera</taxon>
        <taxon>Endopterygota</taxon>
        <taxon>Coleoptera</taxon>
        <taxon>Polyphaga</taxon>
        <taxon>Cucujiformia</taxon>
        <taxon>Chrysomeloidea</taxon>
        <taxon>Chrysomelidae</taxon>
        <taxon>Bruchinae</taxon>
        <taxon>Bruchini</taxon>
        <taxon>Acanthoscelides</taxon>
    </lineage>
</organism>
<evidence type="ECO:0000313" key="4">
    <source>
        <dbReference type="Proteomes" id="UP001152888"/>
    </source>
</evidence>
<feature type="domain" description="Reelin" evidence="2">
    <location>
        <begin position="6"/>
        <end position="198"/>
    </location>
</feature>
<dbReference type="Gene3D" id="2.60.40.4060">
    <property type="entry name" value="Reeler domain"/>
    <property type="match status" value="2"/>
</dbReference>
<reference evidence="3" key="1">
    <citation type="submission" date="2022-03" db="EMBL/GenBank/DDBJ databases">
        <authorList>
            <person name="Sayadi A."/>
        </authorList>
    </citation>
    <scope>NUCLEOTIDE SEQUENCE</scope>
</reference>
<evidence type="ECO:0000256" key="1">
    <source>
        <dbReference type="SAM" id="SignalP"/>
    </source>
</evidence>
<dbReference type="EMBL" id="CAKOFQ010008885">
    <property type="protein sequence ID" value="CAH2016390.1"/>
    <property type="molecule type" value="Genomic_DNA"/>
</dbReference>
<dbReference type="GO" id="GO:0016020">
    <property type="term" value="C:membrane"/>
    <property type="evidence" value="ECO:0007669"/>
    <property type="project" value="TreeGrafter"/>
</dbReference>
<gene>
    <name evidence="3" type="ORF">ACAOBT_LOCUS35325</name>
</gene>
<evidence type="ECO:0000259" key="2">
    <source>
        <dbReference type="PROSITE" id="PS51019"/>
    </source>
</evidence>
<accession>A0A9P0QB69</accession>
<dbReference type="InterPro" id="IPR051237">
    <property type="entry name" value="Ferric-chelate_Red/DefProt"/>
</dbReference>
<dbReference type="Pfam" id="PF02014">
    <property type="entry name" value="Reeler"/>
    <property type="match status" value="2"/>
</dbReference>
<evidence type="ECO:0000313" key="3">
    <source>
        <dbReference type="EMBL" id="CAH2016390.1"/>
    </source>
</evidence>
<dbReference type="Proteomes" id="UP001152888">
    <property type="component" value="Unassembled WGS sequence"/>
</dbReference>
<protein>
    <recommendedName>
        <fullName evidence="2">Reelin domain-containing protein</fullName>
    </recommendedName>
</protein>